<gene>
    <name evidence="5" type="ORF">EFL95_05495</name>
</gene>
<sequence length="247" mass="26821">MWGRDSDYEARFAEVDAVAFAVPPSVQAEIALRAARAGKHLLLEKPIALDLAAADALVAEVDARDLSSVVFFTQRFVPPWEEWLSEVAASAPLGGRADWLSAQAGSDSPYAGSVWRQQHGALWDVGPHQLAQLITALGPVAEVTGTRGAGDLVHLVLTHDSGATSRMSLSLTMPPGTTRITVEFYGADGWLQQPEHTRDVHDAYSRAVSELVANIRSGETRHRVDVRFGRQVVEVLTRAQVALDPRR</sequence>
<evidence type="ECO:0000259" key="3">
    <source>
        <dbReference type="Pfam" id="PF01408"/>
    </source>
</evidence>
<dbReference type="Pfam" id="PF22725">
    <property type="entry name" value="GFO_IDH_MocA_C3"/>
    <property type="match status" value="1"/>
</dbReference>
<proteinExistence type="inferred from homology"/>
<organism evidence="5 6">
    <name type="scientific">Nocardioides marmorisolisilvae</name>
    <dbReference type="NCBI Taxonomy" id="1542737"/>
    <lineage>
        <taxon>Bacteria</taxon>
        <taxon>Bacillati</taxon>
        <taxon>Actinomycetota</taxon>
        <taxon>Actinomycetes</taxon>
        <taxon>Propionibacteriales</taxon>
        <taxon>Nocardioidaceae</taxon>
        <taxon>Nocardioides</taxon>
    </lineage>
</organism>
<keyword evidence="6" id="KW-1185">Reference proteome</keyword>
<reference evidence="5 6" key="1">
    <citation type="submission" date="2018-11" db="EMBL/GenBank/DDBJ databases">
        <authorList>
            <person name="Li F."/>
        </authorList>
    </citation>
    <scope>NUCLEOTIDE SEQUENCE [LARGE SCALE GENOMIC DNA]</scope>
    <source>
        <strain evidence="5 6">KIS18-7</strain>
    </source>
</reference>
<name>A0A3N0DXM3_9ACTN</name>
<comment type="caution">
    <text evidence="5">The sequence shown here is derived from an EMBL/GenBank/DDBJ whole genome shotgun (WGS) entry which is preliminary data.</text>
</comment>
<dbReference type="InterPro" id="IPR000683">
    <property type="entry name" value="Gfo/Idh/MocA-like_OxRdtase_N"/>
</dbReference>
<dbReference type="SUPFAM" id="SSF55347">
    <property type="entry name" value="Glyceraldehyde-3-phosphate dehydrogenase-like, C-terminal domain"/>
    <property type="match status" value="1"/>
</dbReference>
<dbReference type="PANTHER" id="PTHR42840:SF3">
    <property type="entry name" value="BINDING ROSSMANN FOLD OXIDOREDUCTASE, PUTATIVE (AFU_ORTHOLOGUE AFUA_2G10240)-RELATED"/>
    <property type="match status" value="1"/>
</dbReference>
<dbReference type="GO" id="GO:0016491">
    <property type="term" value="F:oxidoreductase activity"/>
    <property type="evidence" value="ECO:0007669"/>
    <property type="project" value="UniProtKB-KW"/>
</dbReference>
<evidence type="ECO:0000259" key="4">
    <source>
        <dbReference type="Pfam" id="PF22725"/>
    </source>
</evidence>
<comment type="similarity">
    <text evidence="1">Belongs to the Gfo/Idh/MocA family.</text>
</comment>
<feature type="domain" description="GFO/IDH/MocA-like oxidoreductase" evidence="4">
    <location>
        <begin position="104"/>
        <end position="191"/>
    </location>
</feature>
<dbReference type="Gene3D" id="3.30.360.10">
    <property type="entry name" value="Dihydrodipicolinate Reductase, domain 2"/>
    <property type="match status" value="1"/>
</dbReference>
<dbReference type="Proteomes" id="UP000277094">
    <property type="component" value="Unassembled WGS sequence"/>
</dbReference>
<keyword evidence="2" id="KW-0560">Oxidoreductase</keyword>
<dbReference type="InterPro" id="IPR036291">
    <property type="entry name" value="NAD(P)-bd_dom_sf"/>
</dbReference>
<dbReference type="GO" id="GO:0000166">
    <property type="term" value="F:nucleotide binding"/>
    <property type="evidence" value="ECO:0007669"/>
    <property type="project" value="InterPro"/>
</dbReference>
<protein>
    <submittedName>
        <fullName evidence="5">Gfo/Idh/MocA family oxidoreductase</fullName>
    </submittedName>
</protein>
<feature type="domain" description="Gfo/Idh/MocA-like oxidoreductase N-terminal" evidence="3">
    <location>
        <begin position="7"/>
        <end position="65"/>
    </location>
</feature>
<dbReference type="EMBL" id="RJSG01000002">
    <property type="protein sequence ID" value="RNL80311.1"/>
    <property type="molecule type" value="Genomic_DNA"/>
</dbReference>
<evidence type="ECO:0000256" key="1">
    <source>
        <dbReference type="ARBA" id="ARBA00010928"/>
    </source>
</evidence>
<dbReference type="Gene3D" id="3.40.50.720">
    <property type="entry name" value="NAD(P)-binding Rossmann-like Domain"/>
    <property type="match status" value="1"/>
</dbReference>
<evidence type="ECO:0000256" key="2">
    <source>
        <dbReference type="ARBA" id="ARBA00023002"/>
    </source>
</evidence>
<dbReference type="PANTHER" id="PTHR42840">
    <property type="entry name" value="NAD(P)-BINDING ROSSMANN-FOLD SUPERFAMILY PROTEIN-RELATED"/>
    <property type="match status" value="1"/>
</dbReference>
<dbReference type="Pfam" id="PF01408">
    <property type="entry name" value="GFO_IDH_MocA"/>
    <property type="match status" value="1"/>
</dbReference>
<dbReference type="SUPFAM" id="SSF51735">
    <property type="entry name" value="NAD(P)-binding Rossmann-fold domains"/>
    <property type="match status" value="1"/>
</dbReference>
<dbReference type="AlphaFoldDB" id="A0A3N0DXM3"/>
<dbReference type="InterPro" id="IPR055170">
    <property type="entry name" value="GFO_IDH_MocA-like_dom"/>
</dbReference>
<evidence type="ECO:0000313" key="5">
    <source>
        <dbReference type="EMBL" id="RNL80311.1"/>
    </source>
</evidence>
<dbReference type="OrthoDB" id="3815872at2"/>
<accession>A0A3N0DXM3</accession>
<evidence type="ECO:0000313" key="6">
    <source>
        <dbReference type="Proteomes" id="UP000277094"/>
    </source>
</evidence>